<dbReference type="PANTHER" id="PTHR21021">
    <property type="entry name" value="GAF/PUTATIVE CYTOSKELETAL PROTEIN"/>
    <property type="match status" value="1"/>
</dbReference>
<protein>
    <submittedName>
        <fullName evidence="2">Uncharacterized protein</fullName>
    </submittedName>
</protein>
<dbReference type="Gene3D" id="3.30.450.40">
    <property type="match status" value="1"/>
</dbReference>
<proteinExistence type="inferred from homology"/>
<dbReference type="InterPro" id="IPR051330">
    <property type="entry name" value="Phosphatase_reg/MetRdx"/>
</dbReference>
<accession>A0A7H9HUV5</accession>
<dbReference type="OrthoDB" id="15735at2759"/>
<gene>
    <name evidence="2" type="ORF">HG537_0D01320</name>
</gene>
<dbReference type="SUPFAM" id="SSF55781">
    <property type="entry name" value="GAF domain-like"/>
    <property type="match status" value="1"/>
</dbReference>
<dbReference type="AlphaFoldDB" id="A0A7H9HUV5"/>
<keyword evidence="3" id="KW-1185">Reference proteome</keyword>
<dbReference type="Proteomes" id="UP000510647">
    <property type="component" value="Chromosome 4"/>
</dbReference>
<dbReference type="FunFam" id="3.30.450.40:FF:000008">
    <property type="entry name" value="GAF domain-containing proteins"/>
    <property type="match status" value="1"/>
</dbReference>
<reference evidence="2 3" key="1">
    <citation type="submission" date="2020-06" db="EMBL/GenBank/DDBJ databases">
        <title>The yeast mating-type switching endonuclease HO is a domesticated member of an unorthodox homing genetic element family.</title>
        <authorList>
            <person name="Coughlan A.Y."/>
            <person name="Lombardi L."/>
            <person name="Braun-Galleani S."/>
            <person name="Martos A.R."/>
            <person name="Galeote V."/>
            <person name="Bigey F."/>
            <person name="Dequin S."/>
            <person name="Byrne K.P."/>
            <person name="Wolfe K.H."/>
        </authorList>
    </citation>
    <scope>NUCLEOTIDE SEQUENCE [LARGE SCALE GENOMIC DNA]</scope>
    <source>
        <strain evidence="2 3">CBS2947</strain>
    </source>
</reference>
<dbReference type="PANTHER" id="PTHR21021:SF15">
    <property type="entry name" value="FREE METHIONINE-R-SULFOXIDE REDUCTASE"/>
    <property type="match status" value="1"/>
</dbReference>
<dbReference type="GO" id="GO:0005829">
    <property type="term" value="C:cytosol"/>
    <property type="evidence" value="ECO:0007669"/>
    <property type="project" value="TreeGrafter"/>
</dbReference>
<comment type="similarity">
    <text evidence="1">Belongs to the free Met sulfoxide reductase family.</text>
</comment>
<name>A0A7H9HUV5_9SACH</name>
<dbReference type="PROSITE" id="PS01320">
    <property type="entry name" value="UPF0067"/>
    <property type="match status" value="1"/>
</dbReference>
<evidence type="ECO:0000256" key="1">
    <source>
        <dbReference type="ARBA" id="ARBA00038454"/>
    </source>
</evidence>
<dbReference type="InterPro" id="IPR029016">
    <property type="entry name" value="GAF-like_dom_sf"/>
</dbReference>
<dbReference type="GO" id="GO:0033745">
    <property type="term" value="F:L-methionine-(R)-S-oxide reductase activity"/>
    <property type="evidence" value="ECO:0007669"/>
    <property type="project" value="TreeGrafter"/>
</dbReference>
<dbReference type="EMBL" id="CP059270">
    <property type="protein sequence ID" value="QLQ80132.1"/>
    <property type="molecule type" value="Genomic_DNA"/>
</dbReference>
<organism evidence="2 3">
    <name type="scientific">Torulaspora globosa</name>
    <dbReference type="NCBI Taxonomy" id="48254"/>
    <lineage>
        <taxon>Eukaryota</taxon>
        <taxon>Fungi</taxon>
        <taxon>Dikarya</taxon>
        <taxon>Ascomycota</taxon>
        <taxon>Saccharomycotina</taxon>
        <taxon>Saccharomycetes</taxon>
        <taxon>Saccharomycetales</taxon>
        <taxon>Saccharomycetaceae</taxon>
        <taxon>Torulaspora</taxon>
    </lineage>
</organism>
<sequence length="177" mass="19532">MPYHANYSSFTQNSDKKEALQLVLDHYESLTIDQTNWVCNLANASSLLWHAYKSLNVNVNWTGFYVAQSDETLLLGPFQGKVACQSIPFGKGVCGVTAATQETQLVPDVSKAAGHIACDGDTKSEIVVPIVDLQSRKTLAVIDIDCVDLNGFDEVDKFYLERLARMICTSCNFNQSN</sequence>
<evidence type="ECO:0000313" key="2">
    <source>
        <dbReference type="EMBL" id="QLQ80132.1"/>
    </source>
</evidence>
<evidence type="ECO:0000313" key="3">
    <source>
        <dbReference type="Proteomes" id="UP000510647"/>
    </source>
</evidence>
<dbReference type="InterPro" id="IPR000614">
    <property type="entry name" value="FRMsr_CS"/>
</dbReference>